<proteinExistence type="predicted"/>
<name>A0AAV5RSK7_MAUHU</name>
<reference evidence="2 3" key="1">
    <citation type="journal article" date="2023" name="Elife">
        <title>Identification of key yeast species and microbe-microbe interactions impacting larval growth of Drosophila in the wild.</title>
        <authorList>
            <person name="Mure A."/>
            <person name="Sugiura Y."/>
            <person name="Maeda R."/>
            <person name="Honda K."/>
            <person name="Sakurai N."/>
            <person name="Takahashi Y."/>
            <person name="Watada M."/>
            <person name="Katoh T."/>
            <person name="Gotoh A."/>
            <person name="Gotoh Y."/>
            <person name="Taniguchi I."/>
            <person name="Nakamura K."/>
            <person name="Hayashi T."/>
            <person name="Katayama T."/>
            <person name="Uemura T."/>
            <person name="Hattori Y."/>
        </authorList>
    </citation>
    <scope>NUCLEOTIDE SEQUENCE [LARGE SCALE GENOMIC DNA]</scope>
    <source>
        <strain evidence="2 3">KH-74</strain>
    </source>
</reference>
<dbReference type="AlphaFoldDB" id="A0AAV5RSK7"/>
<accession>A0AAV5RSK7</accession>
<evidence type="ECO:0000313" key="3">
    <source>
        <dbReference type="Proteomes" id="UP001377567"/>
    </source>
</evidence>
<dbReference type="InterPro" id="IPR011431">
    <property type="entry name" value="Trafficking_Pga2"/>
</dbReference>
<evidence type="ECO:0000256" key="1">
    <source>
        <dbReference type="SAM" id="MobiDB-lite"/>
    </source>
</evidence>
<dbReference type="GO" id="GO:0015031">
    <property type="term" value="P:protein transport"/>
    <property type="evidence" value="ECO:0007669"/>
    <property type="project" value="TreeGrafter"/>
</dbReference>
<gene>
    <name evidence="2" type="ORF">DAKH74_007330</name>
</gene>
<dbReference type="PIRSF" id="PIRSF022909">
    <property type="entry name" value="UCP022909"/>
    <property type="match status" value="1"/>
</dbReference>
<comment type="caution">
    <text evidence="2">The sequence shown here is derived from an EMBL/GenBank/DDBJ whole genome shotgun (WGS) entry which is preliminary data.</text>
</comment>
<keyword evidence="3" id="KW-1185">Reference proteome</keyword>
<protein>
    <submittedName>
        <fullName evidence="2">Pga2 protein</fullName>
    </submittedName>
</protein>
<organism evidence="2 3">
    <name type="scientific">Maudiozyma humilis</name>
    <name type="common">Sour dough yeast</name>
    <name type="synonym">Kazachstania humilis</name>
    <dbReference type="NCBI Taxonomy" id="51915"/>
    <lineage>
        <taxon>Eukaryota</taxon>
        <taxon>Fungi</taxon>
        <taxon>Dikarya</taxon>
        <taxon>Ascomycota</taxon>
        <taxon>Saccharomycotina</taxon>
        <taxon>Saccharomycetes</taxon>
        <taxon>Saccharomycetales</taxon>
        <taxon>Saccharomycetaceae</taxon>
        <taxon>Maudiozyma</taxon>
    </lineage>
</organism>
<dbReference type="Proteomes" id="UP001377567">
    <property type="component" value="Unassembled WGS sequence"/>
</dbReference>
<evidence type="ECO:0000313" key="2">
    <source>
        <dbReference type="EMBL" id="GMM54117.1"/>
    </source>
</evidence>
<feature type="region of interest" description="Disordered" evidence="1">
    <location>
        <begin position="53"/>
        <end position="76"/>
    </location>
</feature>
<dbReference type="PANTHER" id="PTHR28199:SF1">
    <property type="entry name" value="PROCESSING OF GAS1 AND ALP PROTEIN 2"/>
    <property type="match status" value="1"/>
</dbReference>
<dbReference type="PANTHER" id="PTHR28199">
    <property type="entry name" value="PROCESSING OF GAS1 AND ALP PROTEIN 2"/>
    <property type="match status" value="1"/>
</dbReference>
<feature type="compositionally biased region" description="Basic and acidic residues" evidence="1">
    <location>
        <begin position="53"/>
        <end position="68"/>
    </location>
</feature>
<sequence>MDYITGPVRDVVSSVINMDSQKAIRLVIIVCAYIFARNIASRHLTKKQLESRVRHDEERIQREHREGLIEDPDSPAARATAAATGFGWGKATRRKVQRQKEMFEQAVDELKRKQELGYDSDDEIADLLVE</sequence>
<dbReference type="EMBL" id="BTGD01000001">
    <property type="protein sequence ID" value="GMM54117.1"/>
    <property type="molecule type" value="Genomic_DNA"/>
</dbReference>
<dbReference type="Pfam" id="PF07543">
    <property type="entry name" value="PGA2"/>
    <property type="match status" value="1"/>
</dbReference>